<proteinExistence type="predicted"/>
<sequence>MKIIIAFIFSFDAKFNVIKRTEMNFFLSALFNSYLSKNLAVFRSPRRVAMYLIYIFINKMQKYILYSNLHIGSITPNPVSGGICLPRFLKADQKPIGLGLKNKNAGFLTLIPGQYKHRNE</sequence>
<dbReference type="EMBL" id="HBUF01485139">
    <property type="protein sequence ID" value="CAG6745148.1"/>
    <property type="molecule type" value="Transcribed_RNA"/>
</dbReference>
<name>A0A8D8ZCD7_9HEMI</name>
<accession>A0A8D8ZCD7</accession>
<evidence type="ECO:0000313" key="1">
    <source>
        <dbReference type="EMBL" id="CAG6745148.1"/>
    </source>
</evidence>
<protein>
    <submittedName>
        <fullName evidence="1">Uncharacterized protein</fullName>
    </submittedName>
</protein>
<organism evidence="1">
    <name type="scientific">Cacopsylla melanoneura</name>
    <dbReference type="NCBI Taxonomy" id="428564"/>
    <lineage>
        <taxon>Eukaryota</taxon>
        <taxon>Metazoa</taxon>
        <taxon>Ecdysozoa</taxon>
        <taxon>Arthropoda</taxon>
        <taxon>Hexapoda</taxon>
        <taxon>Insecta</taxon>
        <taxon>Pterygota</taxon>
        <taxon>Neoptera</taxon>
        <taxon>Paraneoptera</taxon>
        <taxon>Hemiptera</taxon>
        <taxon>Sternorrhyncha</taxon>
        <taxon>Psylloidea</taxon>
        <taxon>Psyllidae</taxon>
        <taxon>Psyllinae</taxon>
        <taxon>Cacopsylla</taxon>
    </lineage>
</organism>
<reference evidence="1" key="1">
    <citation type="submission" date="2021-05" db="EMBL/GenBank/DDBJ databases">
        <authorList>
            <person name="Alioto T."/>
            <person name="Alioto T."/>
            <person name="Gomez Garrido J."/>
        </authorList>
    </citation>
    <scope>NUCLEOTIDE SEQUENCE</scope>
</reference>
<dbReference type="AlphaFoldDB" id="A0A8D8ZCD7"/>